<dbReference type="InterPro" id="IPR036196">
    <property type="entry name" value="Ptyr_pPase_sf"/>
</dbReference>
<feature type="domain" description="Phosphotyrosine protein phosphatase I" evidence="2">
    <location>
        <begin position="1"/>
        <end position="140"/>
    </location>
</feature>
<dbReference type="AlphaFoldDB" id="A0A916QMC1"/>
<dbReference type="InterPro" id="IPR023485">
    <property type="entry name" value="Ptyr_pPase"/>
</dbReference>
<dbReference type="SMART" id="SM00226">
    <property type="entry name" value="LMWPc"/>
    <property type="match status" value="1"/>
</dbReference>
<dbReference type="OrthoDB" id="9793058at2"/>
<gene>
    <name evidence="3" type="primary">arsC2</name>
    <name evidence="3" type="ORF">GCM10011403_28930</name>
</gene>
<keyword evidence="1" id="KW-0059">Arsenical resistance</keyword>
<dbReference type="RefSeq" id="WP_068810730.1">
    <property type="nucleotide sequence ID" value="NZ_BMIY01000014.1"/>
</dbReference>
<dbReference type="PANTHER" id="PTHR43428">
    <property type="entry name" value="ARSENATE REDUCTASE"/>
    <property type="match status" value="1"/>
</dbReference>
<dbReference type="Proteomes" id="UP000627715">
    <property type="component" value="Unassembled WGS sequence"/>
</dbReference>
<reference evidence="3" key="1">
    <citation type="journal article" date="2014" name="Int. J. Syst. Evol. Microbiol.">
        <title>Complete genome sequence of Corynebacterium casei LMG S-19264T (=DSM 44701T), isolated from a smear-ripened cheese.</title>
        <authorList>
            <consortium name="US DOE Joint Genome Institute (JGI-PGF)"/>
            <person name="Walter F."/>
            <person name="Albersmeier A."/>
            <person name="Kalinowski J."/>
            <person name="Ruckert C."/>
        </authorList>
    </citation>
    <scope>NUCLEOTIDE SEQUENCE</scope>
    <source>
        <strain evidence="3">CGMCC 1.15425</strain>
    </source>
</reference>
<accession>A0A916QMC1</accession>
<protein>
    <submittedName>
        <fullName evidence="3">Protein-tyrosine-phosphatase</fullName>
    </submittedName>
</protein>
<evidence type="ECO:0000256" key="1">
    <source>
        <dbReference type="ARBA" id="ARBA00022849"/>
    </source>
</evidence>
<evidence type="ECO:0000313" key="4">
    <source>
        <dbReference type="Proteomes" id="UP000627715"/>
    </source>
</evidence>
<dbReference type="CDD" id="cd16345">
    <property type="entry name" value="LMWP_ArsC"/>
    <property type="match status" value="1"/>
</dbReference>
<reference evidence="3" key="2">
    <citation type="submission" date="2020-09" db="EMBL/GenBank/DDBJ databases">
        <authorList>
            <person name="Sun Q."/>
            <person name="Zhou Y."/>
        </authorList>
    </citation>
    <scope>NUCLEOTIDE SEQUENCE</scope>
    <source>
        <strain evidence="3">CGMCC 1.15425</strain>
    </source>
</reference>
<dbReference type="Gene3D" id="3.40.50.2300">
    <property type="match status" value="1"/>
</dbReference>
<dbReference type="SUPFAM" id="SSF52788">
    <property type="entry name" value="Phosphotyrosine protein phosphatases I"/>
    <property type="match status" value="1"/>
</dbReference>
<keyword evidence="4" id="KW-1185">Reference proteome</keyword>
<proteinExistence type="predicted"/>
<name>A0A916QMC1_9GAMM</name>
<organism evidence="3 4">
    <name type="scientific">Pseudohongiella nitratireducens</name>
    <dbReference type="NCBI Taxonomy" id="1768907"/>
    <lineage>
        <taxon>Bacteria</taxon>
        <taxon>Pseudomonadati</taxon>
        <taxon>Pseudomonadota</taxon>
        <taxon>Gammaproteobacteria</taxon>
        <taxon>Pseudomonadales</taxon>
        <taxon>Pseudohongiellaceae</taxon>
        <taxon>Pseudohongiella</taxon>
    </lineage>
</organism>
<dbReference type="EMBL" id="BMIY01000014">
    <property type="protein sequence ID" value="GFZ83536.1"/>
    <property type="molecule type" value="Genomic_DNA"/>
</dbReference>
<dbReference type="Pfam" id="PF01451">
    <property type="entry name" value="LMWPc"/>
    <property type="match status" value="1"/>
</dbReference>
<dbReference type="GO" id="GO:0046685">
    <property type="term" value="P:response to arsenic-containing substance"/>
    <property type="evidence" value="ECO:0007669"/>
    <property type="project" value="UniProtKB-KW"/>
</dbReference>
<comment type="caution">
    <text evidence="3">The sequence shown here is derived from an EMBL/GenBank/DDBJ whole genome shotgun (WGS) entry which is preliminary data.</text>
</comment>
<dbReference type="PANTHER" id="PTHR43428:SF1">
    <property type="entry name" value="ARSENATE REDUCTASE"/>
    <property type="match status" value="1"/>
</dbReference>
<evidence type="ECO:0000259" key="2">
    <source>
        <dbReference type="SMART" id="SM00226"/>
    </source>
</evidence>
<sequence>MKVLFICTHNRCRSILCEAIANQVEGVPGESRVEARSAGSEPAGEVHPSTLTALQRSGYSVEGLVSQSWDVHEGFAPDLIITVCDNAASEACPVWFGQGVKVHWGLADPSKLEGSPQEIEKAFAFTIMTVEERIRALQRVAELGVKGDALQRAMESIGARG</sequence>
<evidence type="ECO:0000313" key="3">
    <source>
        <dbReference type="EMBL" id="GFZ83536.1"/>
    </source>
</evidence>